<dbReference type="RefSeq" id="WP_103910437.1">
    <property type="nucleotide sequence ID" value="NZ_FNUZ01000003.1"/>
</dbReference>
<gene>
    <name evidence="2" type="ORF">SAMN04488045_2095</name>
</gene>
<organism evidence="2 3">
    <name type="scientific">Thalassococcus halodurans</name>
    <dbReference type="NCBI Taxonomy" id="373675"/>
    <lineage>
        <taxon>Bacteria</taxon>
        <taxon>Pseudomonadati</taxon>
        <taxon>Pseudomonadota</taxon>
        <taxon>Alphaproteobacteria</taxon>
        <taxon>Rhodobacterales</taxon>
        <taxon>Roseobacteraceae</taxon>
        <taxon>Thalassococcus</taxon>
    </lineage>
</organism>
<protein>
    <recommendedName>
        <fullName evidence="1">Immunity MXAN-0049 protein domain-containing protein</fullName>
    </recommendedName>
</protein>
<dbReference type="AlphaFoldDB" id="A0A1H5YI76"/>
<dbReference type="OrthoDB" id="8660107at2"/>
<dbReference type="InterPro" id="IPR012433">
    <property type="entry name" value="Imm11"/>
</dbReference>
<feature type="domain" description="Immunity MXAN-0049 protein" evidence="1">
    <location>
        <begin position="107"/>
        <end position="235"/>
    </location>
</feature>
<name>A0A1H5YI76_9RHOB</name>
<dbReference type="EMBL" id="FNUZ01000003">
    <property type="protein sequence ID" value="SEG23400.1"/>
    <property type="molecule type" value="Genomic_DNA"/>
</dbReference>
<reference evidence="2 3" key="1">
    <citation type="submission" date="2016-10" db="EMBL/GenBank/DDBJ databases">
        <authorList>
            <person name="de Groot N.N."/>
        </authorList>
    </citation>
    <scope>NUCLEOTIDE SEQUENCE [LARGE SCALE GENOMIC DNA]</scope>
    <source>
        <strain evidence="2 3">DSM 26915</strain>
    </source>
</reference>
<evidence type="ECO:0000313" key="3">
    <source>
        <dbReference type="Proteomes" id="UP000236752"/>
    </source>
</evidence>
<sequence length="242" mass="27273">MGRWRKAAFCIVLSRRLCEGDLRLHPIVGSLVDKETLEKLGAQKRRILMPWMLKSELDDMSARHHWELISANGESIMFPALSNWRLAVTPDDLPLHLKLTADGPDNLYDMMQGPGSSWLVSARLKTLFESIDDQSGSYFPVVLHLGHETMEDSHFWHRMTDVVSGGIDVGQSDVKPVKVAGQVAFYSTPHTPNIVWNAEAVAGRHVWTDEFLRERLFVSDRALEEMVGAEMTGFKKVASLFA</sequence>
<dbReference type="Pfam" id="PF07791">
    <property type="entry name" value="Imm11"/>
    <property type="match status" value="1"/>
</dbReference>
<keyword evidence="3" id="KW-1185">Reference proteome</keyword>
<evidence type="ECO:0000313" key="2">
    <source>
        <dbReference type="EMBL" id="SEG23400.1"/>
    </source>
</evidence>
<dbReference type="Proteomes" id="UP000236752">
    <property type="component" value="Unassembled WGS sequence"/>
</dbReference>
<accession>A0A1H5YI76</accession>
<evidence type="ECO:0000259" key="1">
    <source>
        <dbReference type="Pfam" id="PF07791"/>
    </source>
</evidence>
<proteinExistence type="predicted"/>